<dbReference type="OrthoDB" id="9155234at2"/>
<name>A0A2U1AA40_9BACT</name>
<comment type="caution">
    <text evidence="2">The sequence shown here is derived from an EMBL/GenBank/DDBJ whole genome shotgun (WGS) entry which is preliminary data.</text>
</comment>
<dbReference type="EMBL" id="QEKH01000063">
    <property type="protein sequence ID" value="PVY30967.1"/>
    <property type="molecule type" value="Genomic_DNA"/>
</dbReference>
<accession>A0A2U1AA40</accession>
<dbReference type="Proteomes" id="UP000245959">
    <property type="component" value="Unassembled WGS sequence"/>
</dbReference>
<evidence type="ECO:0000256" key="1">
    <source>
        <dbReference type="ARBA" id="ARBA00009981"/>
    </source>
</evidence>
<dbReference type="InterPro" id="IPR036165">
    <property type="entry name" value="YefM-like_sf"/>
</dbReference>
<gene>
    <name evidence="2" type="ORF">C8D82_1634</name>
</gene>
<dbReference type="AlphaFoldDB" id="A0A2U1AA40"/>
<comment type="similarity">
    <text evidence="1">Belongs to the phD/YefM antitoxin family.</text>
</comment>
<protein>
    <submittedName>
        <fullName evidence="2">Antitoxin Phd_YefM of type II toxin-antitoxin system</fullName>
    </submittedName>
</protein>
<organism evidence="2 3">
    <name type="scientific">Victivallis vadensis</name>
    <dbReference type="NCBI Taxonomy" id="172901"/>
    <lineage>
        <taxon>Bacteria</taxon>
        <taxon>Pseudomonadati</taxon>
        <taxon>Lentisphaerota</taxon>
        <taxon>Lentisphaeria</taxon>
        <taxon>Victivallales</taxon>
        <taxon>Victivallaceae</taxon>
        <taxon>Victivallis</taxon>
    </lineage>
</organism>
<dbReference type="SUPFAM" id="SSF143120">
    <property type="entry name" value="YefM-like"/>
    <property type="match status" value="1"/>
</dbReference>
<keyword evidence="3" id="KW-1185">Reference proteome</keyword>
<dbReference type="Gene3D" id="3.40.1620.10">
    <property type="entry name" value="YefM-like domain"/>
    <property type="match status" value="1"/>
</dbReference>
<dbReference type="GeneID" id="78297343"/>
<proteinExistence type="inferred from homology"/>
<evidence type="ECO:0000313" key="3">
    <source>
        <dbReference type="Proteomes" id="UP000245959"/>
    </source>
</evidence>
<dbReference type="RefSeq" id="WP_116886081.1">
    <property type="nucleotide sequence ID" value="NZ_CABMMC010000009.1"/>
</dbReference>
<sequence length="81" mass="9437">MEASILDLRKNMKKVMSALERNERVTLTRRRRKMAVIVPAGEKQARKIKAADLAAFGMWADREDMQDVSAYVRELRKPRSF</sequence>
<evidence type="ECO:0000313" key="2">
    <source>
        <dbReference type="EMBL" id="PVY30967.1"/>
    </source>
</evidence>
<reference evidence="2 3" key="1">
    <citation type="submission" date="2018-04" db="EMBL/GenBank/DDBJ databases">
        <title>Genomic Encyclopedia of Type Strains, Phase IV (KMG-IV): sequencing the most valuable type-strain genomes for metagenomic binning, comparative biology and taxonomic classification.</title>
        <authorList>
            <person name="Goeker M."/>
        </authorList>
    </citation>
    <scope>NUCLEOTIDE SEQUENCE [LARGE SCALE GENOMIC DNA]</scope>
    <source>
        <strain evidence="2 3">DSM 14823</strain>
    </source>
</reference>